<proteinExistence type="predicted"/>
<dbReference type="PANTHER" id="PTHR42994:SF2">
    <property type="entry name" value="PEPTIDASE"/>
    <property type="match status" value="1"/>
</dbReference>
<organism evidence="4 5">
    <name type="scientific">Thermogemmatispora tikiterensis</name>
    <dbReference type="NCBI Taxonomy" id="1825093"/>
    <lineage>
        <taxon>Bacteria</taxon>
        <taxon>Bacillati</taxon>
        <taxon>Chloroflexota</taxon>
        <taxon>Ktedonobacteria</taxon>
        <taxon>Thermogemmatisporales</taxon>
        <taxon>Thermogemmatisporaceae</taxon>
        <taxon>Thermogemmatispora</taxon>
    </lineage>
</organism>
<dbReference type="SUPFAM" id="SSF53187">
    <property type="entry name" value="Zn-dependent exopeptidases"/>
    <property type="match status" value="1"/>
</dbReference>
<sequence length="369" mass="40225">MSADRLYATLIELVGLPSTSGHEEHVRQYLEATLQAQGLTTSVDPAGNLIALLPGQGRPVLLNAHMDRVPPGRGQHPVLRDGVLYSDGSSNLGADDAAGLAIILETLRRLQERSLPHPPIVALFTVQEESGLQGARAFDPIPWQVSEGIVFDNAFEAGVVVSRGAHYEAFDVEITGRTGHPGKDLSQTVNAVEIFRQAAYPHGSLANDQTRILIGRIEGGSARNAVPARVLLQGELRSFEGSEQIERYRERLRKAFEESAHQAGGRAEIHFVSHCGAYVVDEQEPLLALYRQVLADRGKQIQLRPTFIGSDTSALRPRLRVFTISTGVVNEHSPTEYVPLEPLEQLVEDTLEVLHRWSGAGSAADRNPA</sequence>
<dbReference type="Gene3D" id="3.30.70.360">
    <property type="match status" value="1"/>
</dbReference>
<evidence type="ECO:0000256" key="2">
    <source>
        <dbReference type="ARBA" id="ARBA00022833"/>
    </source>
</evidence>
<comment type="cofactor">
    <cofactor evidence="1">
        <name>Zn(2+)</name>
        <dbReference type="ChEBI" id="CHEBI:29105"/>
    </cofactor>
</comment>
<gene>
    <name evidence="4" type="ORF">A4R35_05690</name>
</gene>
<dbReference type="InterPro" id="IPR036264">
    <property type="entry name" value="Bact_exopeptidase_dim_dom"/>
</dbReference>
<keyword evidence="2" id="KW-0862">Zinc</keyword>
<dbReference type="AlphaFoldDB" id="A0A328VDS2"/>
<name>A0A328VDS2_9CHLR</name>
<dbReference type="OrthoDB" id="9776600at2"/>
<evidence type="ECO:0000256" key="1">
    <source>
        <dbReference type="ARBA" id="ARBA00001947"/>
    </source>
</evidence>
<dbReference type="Pfam" id="PF01546">
    <property type="entry name" value="Peptidase_M20"/>
    <property type="match status" value="1"/>
</dbReference>
<evidence type="ECO:0000313" key="4">
    <source>
        <dbReference type="EMBL" id="RAQ95019.1"/>
    </source>
</evidence>
<reference evidence="4 5" key="1">
    <citation type="submission" date="2016-08" db="EMBL/GenBank/DDBJ databases">
        <title>Analysis of Carbohydrate Active Enzymes in Thermogemmatispora T81 Reveals Carbohydrate Degradation Ability.</title>
        <authorList>
            <person name="Tomazini A."/>
            <person name="Lal S."/>
            <person name="Stott M."/>
            <person name="Henrissat B."/>
            <person name="Polikarpov I."/>
            <person name="Sparling R."/>
            <person name="Levin D.B."/>
        </authorList>
    </citation>
    <scope>NUCLEOTIDE SEQUENCE [LARGE SCALE GENOMIC DNA]</scope>
    <source>
        <strain evidence="4 5">T81</strain>
    </source>
</reference>
<dbReference type="Proteomes" id="UP000248706">
    <property type="component" value="Unassembled WGS sequence"/>
</dbReference>
<dbReference type="GO" id="GO:0016787">
    <property type="term" value="F:hydrolase activity"/>
    <property type="evidence" value="ECO:0007669"/>
    <property type="project" value="InterPro"/>
</dbReference>
<dbReference type="EMBL" id="MCIF01000002">
    <property type="protein sequence ID" value="RAQ95019.1"/>
    <property type="molecule type" value="Genomic_DNA"/>
</dbReference>
<dbReference type="InterPro" id="IPR002933">
    <property type="entry name" value="Peptidase_M20"/>
</dbReference>
<comment type="caution">
    <text evidence="4">The sequence shown here is derived from an EMBL/GenBank/DDBJ whole genome shotgun (WGS) entry which is preliminary data.</text>
</comment>
<dbReference type="SUPFAM" id="SSF55031">
    <property type="entry name" value="Bacterial exopeptidase dimerisation domain"/>
    <property type="match status" value="1"/>
</dbReference>
<protein>
    <recommendedName>
        <fullName evidence="3">Peptidase M20 dimerisation domain-containing protein</fullName>
    </recommendedName>
</protein>
<dbReference type="InterPro" id="IPR011650">
    <property type="entry name" value="Peptidase_M20_dimer"/>
</dbReference>
<feature type="domain" description="Peptidase M20 dimerisation" evidence="3">
    <location>
        <begin position="170"/>
        <end position="261"/>
    </location>
</feature>
<dbReference type="RefSeq" id="WP_112427397.1">
    <property type="nucleotide sequence ID" value="NZ_MCIF01000002.1"/>
</dbReference>
<evidence type="ECO:0000259" key="3">
    <source>
        <dbReference type="Pfam" id="PF07687"/>
    </source>
</evidence>
<dbReference type="PANTHER" id="PTHR42994">
    <property type="entry name" value="PEPTIDASE T"/>
    <property type="match status" value="1"/>
</dbReference>
<keyword evidence="5" id="KW-1185">Reference proteome</keyword>
<evidence type="ECO:0000313" key="5">
    <source>
        <dbReference type="Proteomes" id="UP000248706"/>
    </source>
</evidence>
<dbReference type="Gene3D" id="3.40.630.10">
    <property type="entry name" value="Zn peptidases"/>
    <property type="match status" value="1"/>
</dbReference>
<accession>A0A328VDS2</accession>
<dbReference type="Pfam" id="PF07687">
    <property type="entry name" value="M20_dimer"/>
    <property type="match status" value="1"/>
</dbReference>